<dbReference type="GeneID" id="25916722"/>
<dbReference type="GO" id="GO:0006623">
    <property type="term" value="P:protein targeting to vacuole"/>
    <property type="evidence" value="ECO:0007669"/>
    <property type="project" value="TreeGrafter"/>
</dbReference>
<proteinExistence type="inferred from homology"/>
<organism evidence="2 3">
    <name type="scientific">Sphaeroforma arctica JP610</name>
    <dbReference type="NCBI Taxonomy" id="667725"/>
    <lineage>
        <taxon>Eukaryota</taxon>
        <taxon>Ichthyosporea</taxon>
        <taxon>Ichthyophonida</taxon>
        <taxon>Sphaeroforma</taxon>
    </lineage>
</organism>
<dbReference type="STRING" id="667725.A0A0L0F3D4"/>
<evidence type="ECO:0000313" key="3">
    <source>
        <dbReference type="Proteomes" id="UP000054560"/>
    </source>
</evidence>
<accession>A0A0L0F3D4</accession>
<dbReference type="Proteomes" id="UP000054560">
    <property type="component" value="Unassembled WGS sequence"/>
</dbReference>
<dbReference type="PANTHER" id="PTHR16166">
    <property type="entry name" value="VACUOLAR PROTEIN SORTING-ASSOCIATED PROTEIN VPS13"/>
    <property type="match status" value="1"/>
</dbReference>
<sequence length="63" mass="7204">QVDLEGLKLKPGALDRFDMPLDVTRGHIEHLEMRIPWNHLKSQPVVIVITGLYAVCKPRTETK</sequence>
<name>A0A0L0F3D4_9EUKA</name>
<feature type="non-terminal residue" evidence="2">
    <location>
        <position position="1"/>
    </location>
</feature>
<dbReference type="AlphaFoldDB" id="A0A0L0F3D4"/>
<feature type="non-terminal residue" evidence="2">
    <location>
        <position position="63"/>
    </location>
</feature>
<dbReference type="EMBL" id="KQ249194">
    <property type="protein sequence ID" value="KNC71245.1"/>
    <property type="molecule type" value="Genomic_DNA"/>
</dbReference>
<dbReference type="PANTHER" id="PTHR16166:SF93">
    <property type="entry name" value="INTERMEMBRANE LIPID TRANSFER PROTEIN VPS13"/>
    <property type="match status" value="1"/>
</dbReference>
<keyword evidence="3" id="KW-1185">Reference proteome</keyword>
<dbReference type="GO" id="GO:0045053">
    <property type="term" value="P:protein retention in Golgi apparatus"/>
    <property type="evidence" value="ECO:0007669"/>
    <property type="project" value="TreeGrafter"/>
</dbReference>
<reference evidence="2 3" key="1">
    <citation type="submission" date="2011-02" db="EMBL/GenBank/DDBJ databases">
        <title>The Genome Sequence of Sphaeroforma arctica JP610.</title>
        <authorList>
            <consortium name="The Broad Institute Genome Sequencing Platform"/>
            <person name="Russ C."/>
            <person name="Cuomo C."/>
            <person name="Young S.K."/>
            <person name="Zeng Q."/>
            <person name="Gargeya S."/>
            <person name="Alvarado L."/>
            <person name="Berlin A."/>
            <person name="Chapman S.B."/>
            <person name="Chen Z."/>
            <person name="Freedman E."/>
            <person name="Gellesch M."/>
            <person name="Goldberg J."/>
            <person name="Griggs A."/>
            <person name="Gujja S."/>
            <person name="Heilman E."/>
            <person name="Heiman D."/>
            <person name="Howarth C."/>
            <person name="Mehta T."/>
            <person name="Neiman D."/>
            <person name="Pearson M."/>
            <person name="Roberts A."/>
            <person name="Saif S."/>
            <person name="Shea T."/>
            <person name="Shenoy N."/>
            <person name="Sisk P."/>
            <person name="Stolte C."/>
            <person name="Sykes S."/>
            <person name="White J."/>
            <person name="Yandava C."/>
            <person name="Burger G."/>
            <person name="Gray M.W."/>
            <person name="Holland P.W.H."/>
            <person name="King N."/>
            <person name="Lang F.B.F."/>
            <person name="Roger A.J."/>
            <person name="Ruiz-Trillo I."/>
            <person name="Haas B."/>
            <person name="Nusbaum C."/>
            <person name="Birren B."/>
        </authorList>
    </citation>
    <scope>NUCLEOTIDE SEQUENCE [LARGE SCALE GENOMIC DNA]</scope>
    <source>
        <strain evidence="2 3">JP610</strain>
    </source>
</reference>
<comment type="similarity">
    <text evidence="1">Belongs to the VPS13 family.</text>
</comment>
<dbReference type="RefSeq" id="XP_014145147.1">
    <property type="nucleotide sequence ID" value="XM_014289672.1"/>
</dbReference>
<dbReference type="InterPro" id="IPR026847">
    <property type="entry name" value="VPS13"/>
</dbReference>
<protein>
    <submittedName>
        <fullName evidence="2">Uncharacterized protein</fullName>
    </submittedName>
</protein>
<evidence type="ECO:0000256" key="1">
    <source>
        <dbReference type="ARBA" id="ARBA00006545"/>
    </source>
</evidence>
<dbReference type="OrthoDB" id="428159at2759"/>
<evidence type="ECO:0000313" key="2">
    <source>
        <dbReference type="EMBL" id="KNC71245.1"/>
    </source>
</evidence>
<gene>
    <name evidence="2" type="ORF">SARC_16218</name>
</gene>